<proteinExistence type="predicted"/>
<keyword evidence="1" id="KW-1133">Transmembrane helix</keyword>
<dbReference type="AlphaFoldDB" id="A0A0B5DCA6"/>
<dbReference type="OrthoDB" id="10005906at2"/>
<evidence type="ECO:0008006" key="4">
    <source>
        <dbReference type="Google" id="ProtNLM"/>
    </source>
</evidence>
<evidence type="ECO:0000313" key="3">
    <source>
        <dbReference type="Proteomes" id="UP000031524"/>
    </source>
</evidence>
<accession>A0A0B5DCA6</accession>
<dbReference type="HOGENOM" id="CLU_2057441_0_0_11"/>
<keyword evidence="1" id="KW-0472">Membrane</keyword>
<dbReference type="RefSeq" id="WP_040086014.1">
    <property type="nucleotide sequence ID" value="NZ_BCSU01000017.1"/>
</dbReference>
<feature type="transmembrane region" description="Helical" evidence="1">
    <location>
        <begin position="82"/>
        <end position="103"/>
    </location>
</feature>
<keyword evidence="3" id="KW-1185">Reference proteome</keyword>
<dbReference type="KEGG" id="chm:B842_07700"/>
<keyword evidence="1" id="KW-0812">Transmembrane</keyword>
<dbReference type="EMBL" id="CP005286">
    <property type="protein sequence ID" value="AJE33389.1"/>
    <property type="molecule type" value="Genomic_DNA"/>
</dbReference>
<organism evidence="2 3">
    <name type="scientific">Corynebacterium humireducens NBRC 106098 = DSM 45392</name>
    <dbReference type="NCBI Taxonomy" id="1223515"/>
    <lineage>
        <taxon>Bacteria</taxon>
        <taxon>Bacillati</taxon>
        <taxon>Actinomycetota</taxon>
        <taxon>Actinomycetes</taxon>
        <taxon>Mycobacteriales</taxon>
        <taxon>Corynebacteriaceae</taxon>
        <taxon>Corynebacterium</taxon>
    </lineage>
</organism>
<reference evidence="2 3" key="1">
    <citation type="submission" date="2013-04" db="EMBL/GenBank/DDBJ databases">
        <title>Complete genome sequence of Corynebacterium humireducens DSM 45392(T), isolated from a wastewater-fed microbial fuel cell.</title>
        <authorList>
            <person name="Ruckert C."/>
            <person name="Albersmeier A."/>
            <person name="Kalinowski J."/>
        </authorList>
    </citation>
    <scope>NUCLEOTIDE SEQUENCE [LARGE SCALE GENOMIC DNA]</scope>
    <source>
        <strain evidence="3">MFC-5</strain>
    </source>
</reference>
<sequence>MTTFIHDSRAGGSDSRPVEAVVPAAAVWEPSGFREGSAEQRGIRTLRPSDRTQGRVAVVPGTVEQVCHETWRDRARRRREVGLTYLLGGLLGLAVVGAAVLGVDGGEEPVMHPVTVQGR</sequence>
<protein>
    <recommendedName>
        <fullName evidence="4">Cell wall hydrolase interfering with FtsZ ring assembly</fullName>
    </recommendedName>
</protein>
<gene>
    <name evidence="2" type="ORF">B842_07700</name>
</gene>
<dbReference type="Proteomes" id="UP000031524">
    <property type="component" value="Chromosome"/>
</dbReference>
<evidence type="ECO:0000256" key="1">
    <source>
        <dbReference type="SAM" id="Phobius"/>
    </source>
</evidence>
<dbReference type="STRING" id="1223515.B842_07700"/>
<evidence type="ECO:0000313" key="2">
    <source>
        <dbReference type="EMBL" id="AJE33389.1"/>
    </source>
</evidence>
<name>A0A0B5DCA6_9CORY</name>